<evidence type="ECO:0000313" key="4">
    <source>
        <dbReference type="Proteomes" id="UP001152519"/>
    </source>
</evidence>
<comment type="similarity">
    <text evidence="1">Belongs to the UPF0098 family.</text>
</comment>
<evidence type="ECO:0000256" key="1">
    <source>
        <dbReference type="ARBA" id="ARBA00007120"/>
    </source>
</evidence>
<dbReference type="InterPro" id="IPR005247">
    <property type="entry name" value="YbhB_YbcL/LppC-like"/>
</dbReference>
<organism evidence="3 4">
    <name type="scientific">Actinacidiphila cocklensis</name>
    <dbReference type="NCBI Taxonomy" id="887465"/>
    <lineage>
        <taxon>Bacteria</taxon>
        <taxon>Bacillati</taxon>
        <taxon>Actinomycetota</taxon>
        <taxon>Actinomycetes</taxon>
        <taxon>Kitasatosporales</taxon>
        <taxon>Streptomycetaceae</taxon>
        <taxon>Actinacidiphila</taxon>
    </lineage>
</organism>
<comment type="caution">
    <text evidence="3">The sequence shown here is derived from an EMBL/GenBank/DDBJ whole genome shotgun (WGS) entry which is preliminary data.</text>
</comment>
<proteinExistence type="inferred from homology"/>
<reference evidence="3" key="1">
    <citation type="submission" date="2021-05" db="EMBL/GenBank/DDBJ databases">
        <authorList>
            <person name="Arsene-Ploetze F."/>
        </authorList>
    </citation>
    <scope>NUCLEOTIDE SEQUENCE</scope>
    <source>
        <strain evidence="3">DSM 42138</strain>
    </source>
</reference>
<feature type="signal peptide" evidence="2">
    <location>
        <begin position="1"/>
        <end position="20"/>
    </location>
</feature>
<gene>
    <name evidence="3" type="ORF">SCOCK_220049</name>
</gene>
<dbReference type="InterPro" id="IPR036610">
    <property type="entry name" value="PEBP-like_sf"/>
</dbReference>
<dbReference type="NCBIfam" id="TIGR00481">
    <property type="entry name" value="YbhB/YbcL family Raf kinase inhibitor-like protein"/>
    <property type="match status" value="1"/>
</dbReference>
<dbReference type="InterPro" id="IPR008914">
    <property type="entry name" value="PEBP"/>
</dbReference>
<accession>A0A9W4GSM9</accession>
<dbReference type="EMBL" id="CAJSLV010000051">
    <property type="protein sequence ID" value="CAG6393795.1"/>
    <property type="molecule type" value="Genomic_DNA"/>
</dbReference>
<keyword evidence="2" id="KW-0732">Signal</keyword>
<dbReference type="CDD" id="cd00865">
    <property type="entry name" value="PEBP_bact_arch"/>
    <property type="match status" value="1"/>
</dbReference>
<evidence type="ECO:0000256" key="2">
    <source>
        <dbReference type="SAM" id="SignalP"/>
    </source>
</evidence>
<sequence>MTWSVRTAVRAPRRAAVALAAVTAVTAAAVGAGSAAAHDSVRSYGYTAVRSAVPADAGHFSVTSPDVRDGGTFPAAFYADAFGCTAANRQVRLAWSGAPRGTQSYAVTMFDPDAPSGAGFWHWLTWDIPAGTRTLGGTPPPGAVAGTDDAGATGYLGPCPPAGDIPHRYVITVYALDVPSLDLPAATPATVTTFTMSSHITATARLTATAAR</sequence>
<name>A0A9W4GSM9_9ACTN</name>
<dbReference type="Pfam" id="PF01161">
    <property type="entry name" value="PBP"/>
    <property type="match status" value="1"/>
</dbReference>
<evidence type="ECO:0000313" key="3">
    <source>
        <dbReference type="EMBL" id="CAG6393795.1"/>
    </source>
</evidence>
<dbReference type="AlphaFoldDB" id="A0A9W4GSM9"/>
<keyword evidence="4" id="KW-1185">Reference proteome</keyword>
<dbReference type="PANTHER" id="PTHR30289">
    <property type="entry name" value="UNCHARACTERIZED PROTEIN YBCL-RELATED"/>
    <property type="match status" value="1"/>
</dbReference>
<dbReference type="Proteomes" id="UP001152519">
    <property type="component" value="Unassembled WGS sequence"/>
</dbReference>
<dbReference type="Gene3D" id="3.90.280.10">
    <property type="entry name" value="PEBP-like"/>
    <property type="match status" value="1"/>
</dbReference>
<evidence type="ECO:0008006" key="5">
    <source>
        <dbReference type="Google" id="ProtNLM"/>
    </source>
</evidence>
<dbReference type="PANTHER" id="PTHR30289:SF1">
    <property type="entry name" value="PEBP (PHOSPHATIDYLETHANOLAMINE-BINDING PROTEIN) FAMILY PROTEIN"/>
    <property type="match status" value="1"/>
</dbReference>
<feature type="chain" id="PRO_5040948326" description="YbhB/YbcL family Raf kinase inhibitor-like protein" evidence="2">
    <location>
        <begin position="21"/>
        <end position="212"/>
    </location>
</feature>
<dbReference type="SUPFAM" id="SSF49777">
    <property type="entry name" value="PEBP-like"/>
    <property type="match status" value="1"/>
</dbReference>
<dbReference type="RefSeq" id="WP_251489720.1">
    <property type="nucleotide sequence ID" value="NZ_CAJSLV010000051.1"/>
</dbReference>
<protein>
    <recommendedName>
        <fullName evidence="5">YbhB/YbcL family Raf kinase inhibitor-like protein</fullName>
    </recommendedName>
</protein>